<organism evidence="1 2">
    <name type="scientific">Peronosclerospora sorghi</name>
    <dbReference type="NCBI Taxonomy" id="230839"/>
    <lineage>
        <taxon>Eukaryota</taxon>
        <taxon>Sar</taxon>
        <taxon>Stramenopiles</taxon>
        <taxon>Oomycota</taxon>
        <taxon>Peronosporomycetes</taxon>
        <taxon>Peronosporales</taxon>
        <taxon>Peronosporaceae</taxon>
        <taxon>Peronosclerospora</taxon>
    </lineage>
</organism>
<keyword evidence="2" id="KW-1185">Reference proteome</keyword>
<dbReference type="Proteomes" id="UP001163321">
    <property type="component" value="Chromosome 3"/>
</dbReference>
<reference evidence="1 2" key="1">
    <citation type="journal article" date="2022" name="bioRxiv">
        <title>The genome of the oomycete Peronosclerospora sorghi, a cosmopolitan pathogen of maize and sorghum, is inflated with dispersed pseudogenes.</title>
        <authorList>
            <person name="Fletcher K."/>
            <person name="Martin F."/>
            <person name="Isakeit T."/>
            <person name="Cavanaugh K."/>
            <person name="Magill C."/>
            <person name="Michelmore R."/>
        </authorList>
    </citation>
    <scope>NUCLEOTIDE SEQUENCE [LARGE SCALE GENOMIC DNA]</scope>
    <source>
        <strain evidence="1">P6</strain>
    </source>
</reference>
<gene>
    <name evidence="1" type="ORF">PsorP6_007279</name>
</gene>
<proteinExistence type="predicted"/>
<dbReference type="EMBL" id="CM047582">
    <property type="protein sequence ID" value="KAI9914734.1"/>
    <property type="molecule type" value="Genomic_DNA"/>
</dbReference>
<evidence type="ECO:0000313" key="1">
    <source>
        <dbReference type="EMBL" id="KAI9914734.1"/>
    </source>
</evidence>
<protein>
    <submittedName>
        <fullName evidence="1">Uncharacterized protein</fullName>
    </submittedName>
</protein>
<sequence length="166" mass="19023">MQLIDQEDTEHIVKNVLTCFAYLLSDIAAVVAERDSSNNAAESMPPVFPHQLAKMRGRYFADVIRNQRARLSKLRAAYEREPALKNVLDSCDTSTSFEQGWDYVQQRFGYLERFFGGLATAFPGTSTVESDFSLVRWEKDNFRTALTDFSLESIHHSKQFEKLQSI</sequence>
<evidence type="ECO:0000313" key="2">
    <source>
        <dbReference type="Proteomes" id="UP001163321"/>
    </source>
</evidence>
<accession>A0ACC0W9H6</accession>
<comment type="caution">
    <text evidence="1">The sequence shown here is derived from an EMBL/GenBank/DDBJ whole genome shotgun (WGS) entry which is preliminary data.</text>
</comment>
<name>A0ACC0W9H6_9STRA</name>